<dbReference type="SMART" id="SM00324">
    <property type="entry name" value="RhoGAP"/>
    <property type="match status" value="1"/>
</dbReference>
<dbReference type="GO" id="GO:0007165">
    <property type="term" value="P:signal transduction"/>
    <property type="evidence" value="ECO:0007669"/>
    <property type="project" value="InterPro"/>
</dbReference>
<dbReference type="Pfam" id="PF00620">
    <property type="entry name" value="RhoGAP"/>
    <property type="match status" value="1"/>
</dbReference>
<feature type="region of interest" description="Disordered" evidence="1">
    <location>
        <begin position="530"/>
        <end position="583"/>
    </location>
</feature>
<evidence type="ECO:0000259" key="2">
    <source>
        <dbReference type="PROSITE" id="PS50238"/>
    </source>
</evidence>
<feature type="compositionally biased region" description="Basic and acidic residues" evidence="1">
    <location>
        <begin position="573"/>
        <end position="583"/>
    </location>
</feature>
<sequence length="818" mass="91123">MESWTYFLEVENSENLRKVVLEDLKLLGVNTKYLKKKYKEDSFVAQPNANVFGNFLDFVPSVYVEGCGPVPRVLAEIGSIIERNIITEGLFRKSGSVSRKKELMNRIEKGGSLEGANIYDVTGILKTFLRQLPVSLLAPSQAILTAFEQAHEDGENERRIDALQLLVLLLPAANICTLRFLLLLLSKVADHSDQNKMDVSNLALCLGPNLFPSVSQTKADAKTLQVHTSIVQLLMLHASYIGMISNGTCAKIASPMSILSDNELDRSCVDVEDTSHRRGRDKKKKKKKRRSSSLQGLVESLSSSFTRRRRSRSHNSSTISDKSSIYVKSAVKSSESLCSMNPVEGQTPKMKQKRKADNPAFSVTKKRAILENMPQKSLLTTSNQFTPSMSVDLKFANDSSIIFSATLDETNNTPKRRESMRTPNKMKSYPSARSGCFSPKSKTVKKKKSSFMAFVRRLSGSRESSPIRVPEQDCSVELSKTFDDGEKDTSELNFIQSPIEPMDHDANMSRQISTNSLNKAFISDDDFVLDEGGSITSEQSETDGSENQRRTSSLSLNSRISTSTAVSSIMNDAHSEEPDDCDKVESLESLDSAICMNIVNSGESVESPCTPSKDDEDDEDSEDAKTPCPMTIEEEDRDDENTPHIHIPSEATPQMSRRLRAMAVKQQRRHTLNDPTFHLTSEARSILARAGVAPHRTIKKFPNNGGVVAAKVQQIEEKGDKGENERFSKRNASPVRIPTIFAKNHDEMVKYKEKINRIRSPKLPVSCKLPKEVENRALSHSSKVTVSAPIIKPSLGNFDVNLIRKRNKNSKDEKEFVV</sequence>
<proteinExistence type="predicted"/>
<dbReference type="InterPro" id="IPR042869">
    <property type="entry name" value="ARHGAP11A/B"/>
</dbReference>
<feature type="region of interest" description="Disordered" evidence="1">
    <location>
        <begin position="602"/>
        <end position="648"/>
    </location>
</feature>
<evidence type="ECO:0000313" key="3">
    <source>
        <dbReference type="EMBL" id="CAD5118935.1"/>
    </source>
</evidence>
<reference evidence="3 4" key="1">
    <citation type="submission" date="2020-08" db="EMBL/GenBank/DDBJ databases">
        <authorList>
            <person name="Hejnol A."/>
        </authorList>
    </citation>
    <scope>NUCLEOTIDE SEQUENCE [LARGE SCALE GENOMIC DNA]</scope>
</reference>
<dbReference type="PANTHER" id="PTHR15670:SF4">
    <property type="entry name" value="RHO GTPASE-ACTIVATING PROTEIN 11A"/>
    <property type="match status" value="1"/>
</dbReference>
<gene>
    <name evidence="3" type="ORF">DGYR_LOCUS7236</name>
</gene>
<dbReference type="AlphaFoldDB" id="A0A7I8VTR6"/>
<dbReference type="InterPro" id="IPR008936">
    <property type="entry name" value="Rho_GTPase_activation_prot"/>
</dbReference>
<dbReference type="Proteomes" id="UP000549394">
    <property type="component" value="Unassembled WGS sequence"/>
</dbReference>
<dbReference type="EMBL" id="CAJFCJ010000009">
    <property type="protein sequence ID" value="CAD5118935.1"/>
    <property type="molecule type" value="Genomic_DNA"/>
</dbReference>
<evidence type="ECO:0000256" key="1">
    <source>
        <dbReference type="SAM" id="MobiDB-lite"/>
    </source>
</evidence>
<feature type="region of interest" description="Disordered" evidence="1">
    <location>
        <begin position="273"/>
        <end position="321"/>
    </location>
</feature>
<name>A0A7I8VTR6_9ANNE</name>
<evidence type="ECO:0000313" key="4">
    <source>
        <dbReference type="Proteomes" id="UP000549394"/>
    </source>
</evidence>
<keyword evidence="4" id="KW-1185">Reference proteome</keyword>
<comment type="caution">
    <text evidence="3">The sequence shown here is derived from an EMBL/GenBank/DDBJ whole genome shotgun (WGS) entry which is preliminary data.</text>
</comment>
<feature type="compositionally biased region" description="Basic residues" evidence="1">
    <location>
        <begin position="277"/>
        <end position="291"/>
    </location>
</feature>
<dbReference type="PROSITE" id="PS50238">
    <property type="entry name" value="RHOGAP"/>
    <property type="match status" value="1"/>
</dbReference>
<dbReference type="SUPFAM" id="SSF48350">
    <property type="entry name" value="GTPase activation domain, GAP"/>
    <property type="match status" value="1"/>
</dbReference>
<dbReference type="InterPro" id="IPR000198">
    <property type="entry name" value="RhoGAP_dom"/>
</dbReference>
<feature type="compositionally biased region" description="Low complexity" evidence="1">
    <location>
        <begin position="550"/>
        <end position="564"/>
    </location>
</feature>
<dbReference type="Gene3D" id="1.10.555.10">
    <property type="entry name" value="Rho GTPase activation protein"/>
    <property type="match status" value="1"/>
</dbReference>
<dbReference type="PANTHER" id="PTHR15670">
    <property type="entry name" value="RHO GTPASE ACTIVATING PROTEIN 11A"/>
    <property type="match status" value="1"/>
</dbReference>
<feature type="domain" description="Rho-GAP" evidence="2">
    <location>
        <begin position="62"/>
        <end position="242"/>
    </location>
</feature>
<feature type="region of interest" description="Disordered" evidence="1">
    <location>
        <begin position="337"/>
        <end position="359"/>
    </location>
</feature>
<dbReference type="OrthoDB" id="410651at2759"/>
<accession>A0A7I8VTR6</accession>
<dbReference type="GO" id="GO:0005096">
    <property type="term" value="F:GTPase activator activity"/>
    <property type="evidence" value="ECO:0007669"/>
    <property type="project" value="TreeGrafter"/>
</dbReference>
<feature type="region of interest" description="Disordered" evidence="1">
    <location>
        <begin position="412"/>
        <end position="441"/>
    </location>
</feature>
<organism evidence="3 4">
    <name type="scientific">Dimorphilus gyrociliatus</name>
    <dbReference type="NCBI Taxonomy" id="2664684"/>
    <lineage>
        <taxon>Eukaryota</taxon>
        <taxon>Metazoa</taxon>
        <taxon>Spiralia</taxon>
        <taxon>Lophotrochozoa</taxon>
        <taxon>Annelida</taxon>
        <taxon>Polychaeta</taxon>
        <taxon>Polychaeta incertae sedis</taxon>
        <taxon>Dinophilidae</taxon>
        <taxon>Dimorphilus</taxon>
    </lineage>
</organism>
<protein>
    <submittedName>
        <fullName evidence="3">DgyrCDS7610</fullName>
    </submittedName>
</protein>